<evidence type="ECO:0000313" key="2">
    <source>
        <dbReference type="Proteomes" id="UP001428341"/>
    </source>
</evidence>
<dbReference type="AlphaFoldDB" id="A0AAP0LM58"/>
<comment type="caution">
    <text evidence="1">The sequence shown here is derived from an EMBL/GenBank/DDBJ whole genome shotgun (WGS) entry which is preliminary data.</text>
</comment>
<gene>
    <name evidence="1" type="ORF">WN944_028138</name>
</gene>
<dbReference type="EMBL" id="JBCGBO010000025">
    <property type="protein sequence ID" value="KAK9176125.1"/>
    <property type="molecule type" value="Genomic_DNA"/>
</dbReference>
<dbReference type="Proteomes" id="UP001428341">
    <property type="component" value="Unassembled WGS sequence"/>
</dbReference>
<protein>
    <submittedName>
        <fullName evidence="1">Uncharacterized protein</fullName>
    </submittedName>
</protein>
<reference evidence="1 2" key="1">
    <citation type="submission" date="2024-05" db="EMBL/GenBank/DDBJ databases">
        <title>Haplotype-resolved chromosome-level genome assembly of Huyou (Citrus changshanensis).</title>
        <authorList>
            <person name="Miao C."/>
            <person name="Chen W."/>
            <person name="Wu Y."/>
            <person name="Wang L."/>
            <person name="Zhao S."/>
            <person name="Grierson D."/>
            <person name="Xu C."/>
            <person name="Chen K."/>
        </authorList>
    </citation>
    <scope>NUCLEOTIDE SEQUENCE [LARGE SCALE GENOMIC DNA]</scope>
    <source>
        <strain evidence="1">01-14</strain>
        <tissue evidence="1">Leaf</tissue>
    </source>
</reference>
<organism evidence="1 2">
    <name type="scientific">Citrus x changshan-huyou</name>
    <dbReference type="NCBI Taxonomy" id="2935761"/>
    <lineage>
        <taxon>Eukaryota</taxon>
        <taxon>Viridiplantae</taxon>
        <taxon>Streptophyta</taxon>
        <taxon>Embryophyta</taxon>
        <taxon>Tracheophyta</taxon>
        <taxon>Spermatophyta</taxon>
        <taxon>Magnoliopsida</taxon>
        <taxon>eudicotyledons</taxon>
        <taxon>Gunneridae</taxon>
        <taxon>Pentapetalae</taxon>
        <taxon>rosids</taxon>
        <taxon>malvids</taxon>
        <taxon>Sapindales</taxon>
        <taxon>Rutaceae</taxon>
        <taxon>Aurantioideae</taxon>
        <taxon>Citrus</taxon>
    </lineage>
</organism>
<keyword evidence="2" id="KW-1185">Reference proteome</keyword>
<proteinExistence type="predicted"/>
<accession>A0AAP0LM58</accession>
<sequence length="67" mass="7590">MARRAMTDGGSTADHACYRWIQRTRINNVGTNAKGYYICGVVSVKVKALASILEPWEQPWLNMTKFI</sequence>
<evidence type="ECO:0000313" key="1">
    <source>
        <dbReference type="EMBL" id="KAK9176125.1"/>
    </source>
</evidence>
<name>A0AAP0LM58_9ROSI</name>